<dbReference type="EMBL" id="RBXR01000001">
    <property type="protein sequence ID" value="RKT68604.1"/>
    <property type="molecule type" value="Genomic_DNA"/>
</dbReference>
<protein>
    <submittedName>
        <fullName evidence="2">2Fe-2S iron-sulfur cluster protein</fullName>
    </submittedName>
</protein>
<evidence type="ECO:0000256" key="1">
    <source>
        <dbReference type="ARBA" id="ARBA00023002"/>
    </source>
</evidence>
<reference evidence="2 3" key="1">
    <citation type="submission" date="2018-10" db="EMBL/GenBank/DDBJ databases">
        <title>Sequencing the genomes of 1000 actinobacteria strains.</title>
        <authorList>
            <person name="Klenk H.-P."/>
        </authorList>
    </citation>
    <scope>NUCLEOTIDE SEQUENCE [LARGE SCALE GENOMIC DNA]</scope>
    <source>
        <strain evidence="2 3">DSM 43911</strain>
    </source>
</reference>
<keyword evidence="3" id="KW-1185">Reference proteome</keyword>
<evidence type="ECO:0000313" key="2">
    <source>
        <dbReference type="EMBL" id="RKT68604.1"/>
    </source>
</evidence>
<dbReference type="Pfam" id="PF13510">
    <property type="entry name" value="Fer2_4"/>
    <property type="match status" value="1"/>
</dbReference>
<dbReference type="Gene3D" id="3.10.20.440">
    <property type="entry name" value="2Fe-2S iron-sulphur cluster binding domain, sarcosine oxidase, alpha subunit, N-terminal domain"/>
    <property type="match status" value="1"/>
</dbReference>
<accession>A0A495X6E1</accession>
<dbReference type="GO" id="GO:0051536">
    <property type="term" value="F:iron-sulfur cluster binding"/>
    <property type="evidence" value="ECO:0007669"/>
    <property type="project" value="InterPro"/>
</dbReference>
<dbReference type="Proteomes" id="UP000272729">
    <property type="component" value="Unassembled WGS sequence"/>
</dbReference>
<gene>
    <name evidence="2" type="ORF">DFJ66_1796</name>
</gene>
<dbReference type="AlphaFoldDB" id="A0A495X6E1"/>
<evidence type="ECO:0000313" key="3">
    <source>
        <dbReference type="Proteomes" id="UP000272729"/>
    </source>
</evidence>
<comment type="caution">
    <text evidence="2">The sequence shown here is derived from an EMBL/GenBank/DDBJ whole genome shotgun (WGS) entry which is preliminary data.</text>
</comment>
<dbReference type="OrthoDB" id="573392at2"/>
<dbReference type="SUPFAM" id="SSF54292">
    <property type="entry name" value="2Fe-2S ferredoxin-like"/>
    <property type="match status" value="1"/>
</dbReference>
<keyword evidence="1" id="KW-0560">Oxidoreductase</keyword>
<dbReference type="InterPro" id="IPR036010">
    <property type="entry name" value="2Fe-2S_ferredoxin-like_sf"/>
</dbReference>
<sequence>MKVTVDGTAVPARPGQTVAAALLAAGRPTWRDTRGGGRPRGLFCGIGVCFDCLVVVNGVPDVRACQRVLADGDDIRTQRGAELPR</sequence>
<dbReference type="RefSeq" id="WP_121219739.1">
    <property type="nucleotide sequence ID" value="NZ_JBIUBA010000007.1"/>
</dbReference>
<name>A0A495X6E1_9PSEU</name>
<organism evidence="2 3">
    <name type="scientific">Saccharothrix variisporea</name>
    <dbReference type="NCBI Taxonomy" id="543527"/>
    <lineage>
        <taxon>Bacteria</taxon>
        <taxon>Bacillati</taxon>
        <taxon>Actinomycetota</taxon>
        <taxon>Actinomycetes</taxon>
        <taxon>Pseudonocardiales</taxon>
        <taxon>Pseudonocardiaceae</taxon>
        <taxon>Saccharothrix</taxon>
    </lineage>
</organism>
<dbReference type="GO" id="GO:0016491">
    <property type="term" value="F:oxidoreductase activity"/>
    <property type="evidence" value="ECO:0007669"/>
    <property type="project" value="UniProtKB-KW"/>
</dbReference>
<proteinExistence type="predicted"/>
<dbReference type="InterPro" id="IPR042204">
    <property type="entry name" value="2Fe-2S-bd_N"/>
</dbReference>